<keyword evidence="6" id="KW-0808">Transferase</keyword>
<dbReference type="InterPro" id="IPR001129">
    <property type="entry name" value="Membr-assoc_MAPEG"/>
</dbReference>
<keyword evidence="18" id="KW-1185">Reference proteome</keyword>
<keyword evidence="9" id="KW-0256">Endoplasmic reticulum</keyword>
<dbReference type="Gene3D" id="1.20.120.550">
    <property type="entry name" value="Membrane associated eicosanoid/glutathione metabolism-like domain"/>
    <property type="match status" value="1"/>
</dbReference>
<dbReference type="RefSeq" id="XP_014663118.1">
    <property type="nucleotide sequence ID" value="XM_014807632.1"/>
</dbReference>
<feature type="transmembrane region" description="Helical" evidence="17">
    <location>
        <begin position="129"/>
        <end position="151"/>
    </location>
</feature>
<gene>
    <name evidence="19" type="primary">LOC106805859</name>
</gene>
<dbReference type="PANTHER" id="PTHR10689:SF6">
    <property type="entry name" value="MICROSOMAL GLUTATHIONE S-TRANSFERASE 1"/>
    <property type="match status" value="1"/>
</dbReference>
<protein>
    <recommendedName>
        <fullName evidence="15">Microsomal glutathione S-transferase 1</fullName>
        <ecNumber evidence="5">2.5.1.18</ecNumber>
    </recommendedName>
</protein>
<feature type="transmembrane region" description="Helical" evidence="17">
    <location>
        <begin position="12"/>
        <end position="36"/>
    </location>
</feature>
<feature type="transmembrane region" description="Helical" evidence="17">
    <location>
        <begin position="81"/>
        <end position="105"/>
    </location>
</feature>
<evidence type="ECO:0000313" key="18">
    <source>
        <dbReference type="Proteomes" id="UP000695022"/>
    </source>
</evidence>
<sequence length="153" mass="17619">MADNLFSLDNDVFANFTFYAAFIVWKMCMVSVVTAITRFKKMAFSSAEDCKSDPSGKLKPILNDEDVERVKRVHMNDLENIVPFVLLGFLYVGTAPCVVLATWHFRVFVVARFLHTIFYKHAFRQPLRAISWVIGFLVNISMFVQIMYTVCTL</sequence>
<comment type="subunit">
    <text evidence="14">Homotrimer; The trimer binds only one molecule of glutathione.</text>
</comment>
<evidence type="ECO:0000313" key="19">
    <source>
        <dbReference type="RefSeq" id="XP_014663118.1"/>
    </source>
</evidence>
<evidence type="ECO:0000256" key="3">
    <source>
        <dbReference type="ARBA" id="ARBA00004477"/>
    </source>
</evidence>
<evidence type="ECO:0000256" key="7">
    <source>
        <dbReference type="ARBA" id="ARBA00022692"/>
    </source>
</evidence>
<evidence type="ECO:0000256" key="17">
    <source>
        <dbReference type="SAM" id="Phobius"/>
    </source>
</evidence>
<evidence type="ECO:0000256" key="14">
    <source>
        <dbReference type="ARBA" id="ARBA00038540"/>
    </source>
</evidence>
<evidence type="ECO:0000256" key="9">
    <source>
        <dbReference type="ARBA" id="ARBA00022824"/>
    </source>
</evidence>
<comment type="catalytic activity">
    <reaction evidence="16">
        <text>RX + glutathione = an S-substituted glutathione + a halide anion + H(+)</text>
        <dbReference type="Rhea" id="RHEA:16437"/>
        <dbReference type="ChEBI" id="CHEBI:15378"/>
        <dbReference type="ChEBI" id="CHEBI:16042"/>
        <dbReference type="ChEBI" id="CHEBI:17792"/>
        <dbReference type="ChEBI" id="CHEBI:57925"/>
        <dbReference type="ChEBI" id="CHEBI:90779"/>
        <dbReference type="EC" id="2.5.1.18"/>
    </reaction>
    <physiologicalReaction direction="left-to-right" evidence="16">
        <dbReference type="Rhea" id="RHEA:16438"/>
    </physiologicalReaction>
</comment>
<dbReference type="InterPro" id="IPR023352">
    <property type="entry name" value="MAPEG-like_dom_sf"/>
</dbReference>
<dbReference type="Pfam" id="PF01124">
    <property type="entry name" value="MAPEG"/>
    <property type="match status" value="1"/>
</dbReference>
<evidence type="ECO:0000256" key="15">
    <source>
        <dbReference type="ARBA" id="ARBA00039397"/>
    </source>
</evidence>
<dbReference type="SUPFAM" id="SSF161084">
    <property type="entry name" value="MAPEG domain-like"/>
    <property type="match status" value="1"/>
</dbReference>
<dbReference type="EC" id="2.5.1.18" evidence="5"/>
<accession>A0ABM1DT47</accession>
<evidence type="ECO:0000256" key="2">
    <source>
        <dbReference type="ARBA" id="ARBA00004294"/>
    </source>
</evidence>
<evidence type="ECO:0000256" key="8">
    <source>
        <dbReference type="ARBA" id="ARBA00022787"/>
    </source>
</evidence>
<evidence type="ECO:0000256" key="4">
    <source>
        <dbReference type="ARBA" id="ARBA00010459"/>
    </source>
</evidence>
<name>A0ABM1DT47_PRICU</name>
<comment type="function">
    <text evidence="1">Conjugation of reduced glutathione to a wide number of exogenous and endogenous hydrophobic electrophiles.</text>
</comment>
<comment type="similarity">
    <text evidence="4">Belongs to the MAPEG family.</text>
</comment>
<keyword evidence="8" id="KW-1000">Mitochondrion outer membrane</keyword>
<organism evidence="18 19">
    <name type="scientific">Priapulus caudatus</name>
    <name type="common">Priapulid worm</name>
    <dbReference type="NCBI Taxonomy" id="37621"/>
    <lineage>
        <taxon>Eukaryota</taxon>
        <taxon>Metazoa</taxon>
        <taxon>Ecdysozoa</taxon>
        <taxon>Scalidophora</taxon>
        <taxon>Priapulida</taxon>
        <taxon>Priapulimorpha</taxon>
        <taxon>Priapulimorphida</taxon>
        <taxon>Priapulidae</taxon>
        <taxon>Priapulus</taxon>
    </lineage>
</organism>
<keyword evidence="11" id="KW-0007">Acetylation</keyword>
<dbReference type="InterPro" id="IPR040162">
    <property type="entry name" value="MGST1-like"/>
</dbReference>
<proteinExistence type="inferred from homology"/>
<reference evidence="19" key="1">
    <citation type="submission" date="2025-08" db="UniProtKB">
        <authorList>
            <consortium name="RefSeq"/>
        </authorList>
    </citation>
    <scope>IDENTIFICATION</scope>
</reference>
<keyword evidence="13 17" id="KW-0472">Membrane</keyword>
<keyword evidence="12" id="KW-0496">Mitochondrion</keyword>
<dbReference type="GeneID" id="106805859"/>
<evidence type="ECO:0000256" key="13">
    <source>
        <dbReference type="ARBA" id="ARBA00023136"/>
    </source>
</evidence>
<evidence type="ECO:0000256" key="16">
    <source>
        <dbReference type="ARBA" id="ARBA00049385"/>
    </source>
</evidence>
<dbReference type="Proteomes" id="UP000695022">
    <property type="component" value="Unplaced"/>
</dbReference>
<evidence type="ECO:0000256" key="11">
    <source>
        <dbReference type="ARBA" id="ARBA00022990"/>
    </source>
</evidence>
<keyword evidence="7 17" id="KW-0812">Transmembrane</keyword>
<evidence type="ECO:0000256" key="12">
    <source>
        <dbReference type="ARBA" id="ARBA00023128"/>
    </source>
</evidence>
<evidence type="ECO:0000256" key="10">
    <source>
        <dbReference type="ARBA" id="ARBA00022989"/>
    </source>
</evidence>
<dbReference type="PANTHER" id="PTHR10689">
    <property type="entry name" value="MICROSOMAL GLUTATHIONE S-TRANSFERASE 1"/>
    <property type="match status" value="1"/>
</dbReference>
<comment type="subcellular location">
    <subcellularLocation>
        <location evidence="3">Endoplasmic reticulum membrane</location>
        <topology evidence="3">Multi-pass membrane protein</topology>
    </subcellularLocation>
    <subcellularLocation>
        <location evidence="2">Mitochondrion outer membrane</location>
    </subcellularLocation>
</comment>
<keyword evidence="10 17" id="KW-1133">Transmembrane helix</keyword>
<evidence type="ECO:0000256" key="6">
    <source>
        <dbReference type="ARBA" id="ARBA00022679"/>
    </source>
</evidence>
<evidence type="ECO:0000256" key="5">
    <source>
        <dbReference type="ARBA" id="ARBA00012452"/>
    </source>
</evidence>
<evidence type="ECO:0000256" key="1">
    <source>
        <dbReference type="ARBA" id="ARBA00003701"/>
    </source>
</evidence>